<reference evidence="1 2" key="1">
    <citation type="submission" date="2021-07" db="EMBL/GenBank/DDBJ databases">
        <title>Sequencing Streptomyces halstedii LGO-A4 genome an citrus endophytic actinomycete.</title>
        <authorList>
            <person name="Samborskyy M."/>
            <person name="Scott N."/>
            <person name="Deglau R."/>
            <person name="Dickens S."/>
            <person name="Oliveira L.G."/>
        </authorList>
    </citation>
    <scope>NUCLEOTIDE SEQUENCE [LARGE SCALE GENOMIC DNA]</scope>
    <source>
        <strain evidence="1 2">LGO-A4</strain>
    </source>
</reference>
<accession>A0ABS6TT18</accession>
<comment type="caution">
    <text evidence="1">The sequence shown here is derived from an EMBL/GenBank/DDBJ whole genome shotgun (WGS) entry which is preliminary data.</text>
</comment>
<gene>
    <name evidence="1" type="ORF">STHAL_18075</name>
</gene>
<sequence length="58" mass="6188">MAYGTGPTPAVDRAIEDTYRAVLQHTEACPECRVEDATCATAAKLRAAHRAATTAARR</sequence>
<dbReference type="EMBL" id="JAHUVW010000001">
    <property type="protein sequence ID" value="MBV7671359.1"/>
    <property type="molecule type" value="Genomic_DNA"/>
</dbReference>
<evidence type="ECO:0000313" key="1">
    <source>
        <dbReference type="EMBL" id="MBV7671359.1"/>
    </source>
</evidence>
<evidence type="ECO:0000313" key="2">
    <source>
        <dbReference type="Proteomes" id="UP000735541"/>
    </source>
</evidence>
<dbReference type="Proteomes" id="UP000735541">
    <property type="component" value="Unassembled WGS sequence"/>
</dbReference>
<keyword evidence="2" id="KW-1185">Reference proteome</keyword>
<protein>
    <submittedName>
        <fullName evidence="1">Uncharacterized protein</fullName>
    </submittedName>
</protein>
<organism evidence="1 2">
    <name type="scientific">Streptomyces halstedii</name>
    <dbReference type="NCBI Taxonomy" id="1944"/>
    <lineage>
        <taxon>Bacteria</taxon>
        <taxon>Bacillati</taxon>
        <taxon>Actinomycetota</taxon>
        <taxon>Actinomycetes</taxon>
        <taxon>Kitasatosporales</taxon>
        <taxon>Streptomycetaceae</taxon>
        <taxon>Streptomyces</taxon>
    </lineage>
</organism>
<name>A0ABS6TT18_STRHA</name>
<proteinExistence type="predicted"/>
<dbReference type="RefSeq" id="WP_228869912.1">
    <property type="nucleotide sequence ID" value="NZ_JAHUVW010000001.1"/>
</dbReference>